<proteinExistence type="predicted"/>
<evidence type="ECO:0000259" key="1">
    <source>
        <dbReference type="Pfam" id="PF20231"/>
    </source>
</evidence>
<keyword evidence="3" id="KW-1185">Reference proteome</keyword>
<gene>
    <name evidence="2" type="ORF">PCANC_19663</name>
</gene>
<dbReference type="Pfam" id="PF20231">
    <property type="entry name" value="DUF6589"/>
    <property type="match status" value="2"/>
</dbReference>
<name>A0A2N5SAW8_9BASI</name>
<dbReference type="EMBL" id="PGCJ01001063">
    <property type="protein sequence ID" value="PLW10355.1"/>
    <property type="molecule type" value="Genomic_DNA"/>
</dbReference>
<dbReference type="OrthoDB" id="2512547at2759"/>
<reference evidence="2 3" key="1">
    <citation type="submission" date="2017-11" db="EMBL/GenBank/DDBJ databases">
        <title>De novo assembly and phasing of dikaryotic genomes from two isolates of Puccinia coronata f. sp. avenae, the causal agent of oat crown rust.</title>
        <authorList>
            <person name="Miller M.E."/>
            <person name="Zhang Y."/>
            <person name="Omidvar V."/>
            <person name="Sperschneider J."/>
            <person name="Schwessinger B."/>
            <person name="Raley C."/>
            <person name="Palmer J.M."/>
            <person name="Garnica D."/>
            <person name="Upadhyaya N."/>
            <person name="Rathjen J."/>
            <person name="Taylor J.M."/>
            <person name="Park R.F."/>
            <person name="Dodds P.N."/>
            <person name="Hirsch C.D."/>
            <person name="Kianian S.F."/>
            <person name="Figueroa M."/>
        </authorList>
    </citation>
    <scope>NUCLEOTIDE SEQUENCE [LARGE SCALE GENOMIC DNA]</scope>
    <source>
        <strain evidence="2">12NC29</strain>
    </source>
</reference>
<comment type="caution">
    <text evidence="2">The sequence shown here is derived from an EMBL/GenBank/DDBJ whole genome shotgun (WGS) entry which is preliminary data.</text>
</comment>
<feature type="domain" description="DUF6589" evidence="1">
    <location>
        <begin position="459"/>
        <end position="571"/>
    </location>
</feature>
<dbReference type="AlphaFoldDB" id="A0A2N5SAW8"/>
<organism evidence="2 3">
    <name type="scientific">Puccinia coronata f. sp. avenae</name>
    <dbReference type="NCBI Taxonomy" id="200324"/>
    <lineage>
        <taxon>Eukaryota</taxon>
        <taxon>Fungi</taxon>
        <taxon>Dikarya</taxon>
        <taxon>Basidiomycota</taxon>
        <taxon>Pucciniomycotina</taxon>
        <taxon>Pucciniomycetes</taxon>
        <taxon>Pucciniales</taxon>
        <taxon>Pucciniaceae</taxon>
        <taxon>Puccinia</taxon>
    </lineage>
</organism>
<accession>A0A2N5SAW8</accession>
<dbReference type="STRING" id="200324.A0A2N5SAW8"/>
<sequence length="573" mass="64196">MSQAIIRAQNPLLNAISKVVCKKSDGEDYRQQYILSEATKIVAKQKPPRGAYPKGAYHNAKTILPNLFSPKFKSEFDQALSEEDMPFLFNLLYNKMNNQTLEEVADDVDSEHDKLDAKDTDSKDECMFNGKTVRDRKKKASSDHPQQARMTALTITSMVAFVCNCWNNGKQLANSITLLACGVTNRVNAFLRYIGLSSSRQTAHNALKRLSYQSKRQIGFKMMSPLEHLSLAPFLCFDNLDFEQKVHTKSLGNSNHMFHGTWGYVHQLNPKLLASVPSSKLTLESYNQSMLKVSNLQVQPQMFVPQPKEDLHWTLVLKSQIAQAMLEHVAEASDSKVSITTRPPVIDQISPEEPDITMLKLMIALDNLSQGVGEVFEAIVNQSRLSMTEFANRLQIINANLASCTNVSSLQNQRIPSNHAKEDLKNILTILGGAHTLWNVGHAIYSKHYGKNSNSQDLEKIHKATLVYCIKVVMGTKNKVVSEKLPKLPSAKLAEYIQETFDQFFTPQAKKTAAETSPKLSNLMLRLLDFATVVEGNAAMKGGDIGRLMNVWKQWAVISQGIKSLTQYLIHLP</sequence>
<evidence type="ECO:0000313" key="3">
    <source>
        <dbReference type="Proteomes" id="UP000235388"/>
    </source>
</evidence>
<feature type="domain" description="DUF6589" evidence="1">
    <location>
        <begin position="299"/>
        <end position="456"/>
    </location>
</feature>
<protein>
    <recommendedName>
        <fullName evidence="1">DUF6589 domain-containing protein</fullName>
    </recommendedName>
</protein>
<dbReference type="InterPro" id="IPR046496">
    <property type="entry name" value="DUF6589"/>
</dbReference>
<dbReference type="Proteomes" id="UP000235388">
    <property type="component" value="Unassembled WGS sequence"/>
</dbReference>
<evidence type="ECO:0000313" key="2">
    <source>
        <dbReference type="EMBL" id="PLW10355.1"/>
    </source>
</evidence>